<dbReference type="EMBL" id="UXSR01005636">
    <property type="protein sequence ID" value="VDD83076.1"/>
    <property type="molecule type" value="Genomic_DNA"/>
</dbReference>
<gene>
    <name evidence="1" type="ORF">MCOS_LOCUS9079</name>
</gene>
<reference evidence="3" key="2">
    <citation type="submission" date="2019-11" db="UniProtKB">
        <authorList>
            <consortium name="WormBaseParasite"/>
        </authorList>
    </citation>
    <scope>IDENTIFICATION</scope>
</reference>
<dbReference type="OrthoDB" id="6246831at2759"/>
<sequence length="360" mass="39861">MLPFLHFRQPFLVSKLWLRDGSLVVPDIPSVDRPFHSLVLSDVGLLSACRRWNHANYGDSRGSGGGGGGGGSTLANRIACLEDGVDAMAWLNRTPAEWIHAQKRAATFPTKEEESTASLIIADPRVSRVVSPFASTAARDMPLVWLSSMNNPSPLRQKLNFKAFKKMIRTAFATFTSVNAERNYAEEILKAYEPMLRDAREDTSELRYTAIVNAILHDIRAVCGVTLYLTRLQRLSLSQSGSVYRVLSQQVEEAPVLDKDTHTPYDIPTFLNDRAVLTPSSEFLRKSLVSFTKSGEIEGMKRFKYPRSANDPALETTINILGQGGLTTAGSRVISHFATCKAWISEKGETEFAIKHGILN</sequence>
<dbReference type="STRING" id="53468.A0A0R3UMU0"/>
<reference evidence="1 2" key="1">
    <citation type="submission" date="2018-10" db="EMBL/GenBank/DDBJ databases">
        <authorList>
            <consortium name="Pathogen Informatics"/>
        </authorList>
    </citation>
    <scope>NUCLEOTIDE SEQUENCE [LARGE SCALE GENOMIC DNA]</scope>
</reference>
<keyword evidence="2" id="KW-1185">Reference proteome</keyword>
<organism evidence="1 2">
    <name type="scientific">Mesocestoides corti</name>
    <name type="common">Flatworm</name>
    <dbReference type="NCBI Taxonomy" id="53468"/>
    <lineage>
        <taxon>Eukaryota</taxon>
        <taxon>Metazoa</taxon>
        <taxon>Spiralia</taxon>
        <taxon>Lophotrochozoa</taxon>
        <taxon>Platyhelminthes</taxon>
        <taxon>Cestoda</taxon>
        <taxon>Eucestoda</taxon>
        <taxon>Cyclophyllidea</taxon>
        <taxon>Mesocestoididae</taxon>
        <taxon>Mesocestoides</taxon>
    </lineage>
</organism>
<proteinExistence type="predicted"/>
<name>A0A0R3UMU0_MESCO</name>
<accession>A0A0R3UMU0</accession>
<dbReference type="WBParaSite" id="MCU_007708-RA">
    <property type="protein sequence ID" value="MCU_007708-RA"/>
    <property type="gene ID" value="MCU_007708"/>
</dbReference>
<dbReference type="AlphaFoldDB" id="A0A0R3UMU0"/>
<protein>
    <submittedName>
        <fullName evidence="1 3">Uncharacterized protein</fullName>
    </submittedName>
</protein>
<evidence type="ECO:0000313" key="1">
    <source>
        <dbReference type="EMBL" id="VDD83076.1"/>
    </source>
</evidence>
<dbReference type="Proteomes" id="UP000267029">
    <property type="component" value="Unassembled WGS sequence"/>
</dbReference>
<evidence type="ECO:0000313" key="3">
    <source>
        <dbReference type="WBParaSite" id="MCU_007708-RA"/>
    </source>
</evidence>
<evidence type="ECO:0000313" key="2">
    <source>
        <dbReference type="Proteomes" id="UP000267029"/>
    </source>
</evidence>